<reference evidence="1" key="1">
    <citation type="submission" date="2018-06" db="EMBL/GenBank/DDBJ databases">
        <authorList>
            <person name="Zhirakovskaya E."/>
        </authorList>
    </citation>
    <scope>NUCLEOTIDE SEQUENCE</scope>
</reference>
<name>A0A3B1BVV3_9ZZZZ</name>
<gene>
    <name evidence="1" type="ORF">MNBD_NITROSPINAE03-156</name>
</gene>
<accession>A0A3B1BVV3</accession>
<evidence type="ECO:0000313" key="1">
    <source>
        <dbReference type="EMBL" id="VAX16413.1"/>
    </source>
</evidence>
<organism evidence="1">
    <name type="scientific">hydrothermal vent metagenome</name>
    <dbReference type="NCBI Taxonomy" id="652676"/>
    <lineage>
        <taxon>unclassified sequences</taxon>
        <taxon>metagenomes</taxon>
        <taxon>ecological metagenomes</taxon>
    </lineage>
</organism>
<dbReference type="AlphaFoldDB" id="A0A3B1BVV3"/>
<protein>
    <submittedName>
        <fullName evidence="1">Uncharacterized protein</fullName>
    </submittedName>
</protein>
<proteinExistence type="predicted"/>
<sequence>MTKTSELGILLIPVTRIFETGWVIVEVESDSSFFEPAGCKIMDENS</sequence>
<dbReference type="EMBL" id="UOGB01000054">
    <property type="protein sequence ID" value="VAX16413.1"/>
    <property type="molecule type" value="Genomic_DNA"/>
</dbReference>